<gene>
    <name evidence="1" type="ORF">DFH01_20635</name>
</gene>
<dbReference type="SUPFAM" id="SSF56112">
    <property type="entry name" value="Protein kinase-like (PK-like)"/>
    <property type="match status" value="1"/>
</dbReference>
<accession>A0A317FBT9</accession>
<dbReference type="Proteomes" id="UP000245765">
    <property type="component" value="Unassembled WGS sequence"/>
</dbReference>
<dbReference type="EMBL" id="QGNA01000004">
    <property type="protein sequence ID" value="PWS35963.1"/>
    <property type="molecule type" value="Genomic_DNA"/>
</dbReference>
<evidence type="ECO:0008006" key="3">
    <source>
        <dbReference type="Google" id="ProtNLM"/>
    </source>
</evidence>
<dbReference type="RefSeq" id="WP_109872329.1">
    <property type="nucleotide sequence ID" value="NZ_QGNA01000004.1"/>
</dbReference>
<evidence type="ECO:0000313" key="1">
    <source>
        <dbReference type="EMBL" id="PWS35963.1"/>
    </source>
</evidence>
<protein>
    <recommendedName>
        <fullName evidence="3">Aminoglycoside phosphotransferase domain-containing protein</fullName>
    </recommendedName>
</protein>
<dbReference type="PANTHER" id="PTHR43883:SF1">
    <property type="entry name" value="GLUCONOKINASE"/>
    <property type="match status" value="1"/>
</dbReference>
<proteinExistence type="predicted"/>
<comment type="caution">
    <text evidence="1">The sequence shown here is derived from an EMBL/GenBank/DDBJ whole genome shotgun (WGS) entry which is preliminary data.</text>
</comment>
<dbReference type="OrthoDB" id="9810277at2"/>
<sequence>MNSPQPPDPAAGLAEKVAFLRSPAAYPHACAAVEARETHMSWVFLADGFAWKLKKPVRHPFLDYRAPEARRHFCGEEVRLNRRLAPGIYLGVEPLLRRADGTLGIGGAGEPVDWLVRMRRLPVALLLDAALEQRTATRAAVTRAALHVAAFYAAAAPEPVPEATFLGRFRRELALNRDILHDGAYGLPEDALAAVLRTLDAFLTEEAELLLGPLRSGGVVEGHGDLRPEHVFLGDPPAVIDCLEFDRALRLLDPFEEIAFLAMECRLLGGAWAGGIVLRSVAAALGRRPPARLLAFYTAFRACLRARLSLAHLQEPRPREPAKWQPRARRYLAAAATACARLSRLPRDP</sequence>
<dbReference type="PANTHER" id="PTHR43883">
    <property type="entry name" value="SLR0207 PROTEIN"/>
    <property type="match status" value="1"/>
</dbReference>
<keyword evidence="2" id="KW-1185">Reference proteome</keyword>
<organism evidence="1 2">
    <name type="scientific">Falsiroseomonas bella</name>
    <dbReference type="NCBI Taxonomy" id="2184016"/>
    <lineage>
        <taxon>Bacteria</taxon>
        <taxon>Pseudomonadati</taxon>
        <taxon>Pseudomonadota</taxon>
        <taxon>Alphaproteobacteria</taxon>
        <taxon>Acetobacterales</taxon>
        <taxon>Roseomonadaceae</taxon>
        <taxon>Falsiroseomonas</taxon>
    </lineage>
</organism>
<evidence type="ECO:0000313" key="2">
    <source>
        <dbReference type="Proteomes" id="UP000245765"/>
    </source>
</evidence>
<dbReference type="InterPro" id="IPR052732">
    <property type="entry name" value="Cell-binding_unc_protein"/>
</dbReference>
<reference evidence="2" key="1">
    <citation type="submission" date="2018-05" db="EMBL/GenBank/DDBJ databases">
        <authorList>
            <person name="Du Z."/>
            <person name="Wang X."/>
        </authorList>
    </citation>
    <scope>NUCLEOTIDE SEQUENCE [LARGE SCALE GENOMIC DNA]</scope>
    <source>
        <strain evidence="2">CQN31</strain>
    </source>
</reference>
<name>A0A317FBT9_9PROT</name>
<dbReference type="InterPro" id="IPR011009">
    <property type="entry name" value="Kinase-like_dom_sf"/>
</dbReference>
<dbReference type="AlphaFoldDB" id="A0A317FBT9"/>